<feature type="domain" description="C2H2-type" evidence="3">
    <location>
        <begin position="120"/>
        <end position="150"/>
    </location>
</feature>
<evidence type="ECO:0000256" key="2">
    <source>
        <dbReference type="SAM" id="MobiDB-lite"/>
    </source>
</evidence>
<organism evidence="5 6">
    <name type="scientific">Artemia franciscana</name>
    <name type="common">Brine shrimp</name>
    <name type="synonym">Artemia sanfranciscana</name>
    <dbReference type="NCBI Taxonomy" id="6661"/>
    <lineage>
        <taxon>Eukaryota</taxon>
        <taxon>Metazoa</taxon>
        <taxon>Ecdysozoa</taxon>
        <taxon>Arthropoda</taxon>
        <taxon>Crustacea</taxon>
        <taxon>Branchiopoda</taxon>
        <taxon>Anostraca</taxon>
        <taxon>Artemiidae</taxon>
        <taxon>Artemia</taxon>
    </lineage>
</organism>
<dbReference type="PANTHER" id="PTHR19446">
    <property type="entry name" value="REVERSE TRANSCRIPTASES"/>
    <property type="match status" value="1"/>
</dbReference>
<dbReference type="InterPro" id="IPR000477">
    <property type="entry name" value="RT_dom"/>
</dbReference>
<dbReference type="PROSITE" id="PS00028">
    <property type="entry name" value="ZINC_FINGER_C2H2_1"/>
    <property type="match status" value="1"/>
</dbReference>
<keyword evidence="1" id="KW-0479">Metal-binding</keyword>
<keyword evidence="6" id="KW-1185">Reference proteome</keyword>
<accession>A0AA88L4W9</accession>
<feature type="region of interest" description="Disordered" evidence="2">
    <location>
        <begin position="224"/>
        <end position="263"/>
    </location>
</feature>
<sequence>MTAEGAYKPKPKMSSKDTSKSRLSRPRGTGFPSIEVTTSVTQSVSVTPTLPNVSGEAPKSADTIKCPICHLSFMPRGFASHMQKHHNAPAPPTKKEICPICRKAVDSLSNHLTVDHPGHFACGIDGCQYGFATKSGLSQHQRLKHIVEYNRNLVIPESRTWVDEECHLVAEEEARLTLSHGEEPLSDRQISTHLSTVFKKRTIEAYRARRRNADHQRLVSQAIERLTSRPRPQTSIPASHPSVPYDQPSCSTSGDSQNQQRTRIPSITPVVIPAKPIPMPSRRPTPEFKRITRSHDRQHCRNPSNESLLPTIVETPVVNKDDDPNEVPHFPPIQPSDPINQPSCSKATHYVMPTSRPIPDNVRKTRSQSRLNNDTLSNESHMVETRTLPEIPAKNNEDDPSVPPTDSLESSPHHLRSPPPDEIIPPAQANSPTESFNDFFRSANERTLAKNAALDAKLHDLINLCLSNKPREGIITINEILVEYFFKPTKPKGVSRSEGPMRLDGHQSRKAKRAYRRQQYARIQRLWKKNPSIAADVILDTNKKPGPINNHAFKKFWTGVFERPSPPDTDPLPYIDNKLDVSTLWLPIEVAEIVKLRPSGDPSPGPDGLRIVDCIHFGYEALSILFTSIFFLRTTPKSFLKSRTVFLPKSDGATDPADFRPISIAPMLQRWLHRIIATRLSKVVEISPAQTAFSLVDGSIVNTIIINSILRKAKSSYKSVYLLSLDVRKAFDSVSHHSIIRACKAQGLPPFFLEYIESTYQGTTSILELPNGREETPTKLTRGVKQGDPLSPILFNLVVDEALRAIPHGVGFTINDTLIPAIAYADDLVIASSSKAGLQKSVDIIVNILKRRGLDINCTKSTSVGIEASPKLKVTKFSTTPFVTVDNVPVKTLRADQDVSYLGVDIAPYGVKNPATLSDLDLLLIKLKKAPLTPYQRLTCLKQFIIPRFIHTLTLSPFSAGSLAALDKSVRSSVRGFLDLPHDVPNAYLHARVCDGGLGVPELRLSIPRIRASRIARSIQKVTCFEPSHPFLAVCRTDEMDRHRNYLRKLLKVGETYAMSKAHYDKYHSSQLYKSIDGAALKGFGSFPLSQNWVDKPPSDLDSRRYIRMIHHRINAIPTRSRTARGQDMPRACRAGCLVSETANHVSMGCIRTHPNRVKRHDRIRDIAAKWLDQEGFRVIKEPSFTTLTPGTKRAMGRWRPDILAIKGKDGVIFDAQVRAEGYDLDRLHNDKLEKYSSAPGLIDTIKELHNLETVKCEAITFARRGQISLKCYKALGLSYLQMKLMDVPESTPSPSGPVLPIPTFPVPVVPVLPARDYPLQVADITVCQ</sequence>
<protein>
    <recommendedName>
        <fullName evidence="7">Reverse transcriptase</fullName>
    </recommendedName>
</protein>
<feature type="region of interest" description="Disordered" evidence="2">
    <location>
        <begin position="1"/>
        <end position="36"/>
    </location>
</feature>
<dbReference type="Gene3D" id="3.30.70.270">
    <property type="match status" value="1"/>
</dbReference>
<comment type="caution">
    <text evidence="5">The sequence shown here is derived from an EMBL/GenBank/DDBJ whole genome shotgun (WGS) entry which is preliminary data.</text>
</comment>
<evidence type="ECO:0000256" key="1">
    <source>
        <dbReference type="PROSITE-ProRule" id="PRU00042"/>
    </source>
</evidence>
<proteinExistence type="predicted"/>
<dbReference type="Pfam" id="PF05605">
    <property type="entry name" value="zf-Di19"/>
    <property type="match status" value="1"/>
</dbReference>
<dbReference type="SMART" id="SM00355">
    <property type="entry name" value="ZnF_C2H2"/>
    <property type="match status" value="3"/>
</dbReference>
<dbReference type="PROSITE" id="PS50878">
    <property type="entry name" value="RT_POL"/>
    <property type="match status" value="1"/>
</dbReference>
<keyword evidence="1" id="KW-0862">Zinc</keyword>
<dbReference type="CDD" id="cd01650">
    <property type="entry name" value="RT_nLTR_like"/>
    <property type="match status" value="1"/>
</dbReference>
<feature type="compositionally biased region" description="Polar residues" evidence="2">
    <location>
        <begin position="248"/>
        <end position="263"/>
    </location>
</feature>
<dbReference type="EMBL" id="JAVRJZ010000011">
    <property type="protein sequence ID" value="KAK2716967.1"/>
    <property type="molecule type" value="Genomic_DNA"/>
</dbReference>
<gene>
    <name evidence="5" type="ORF">QYM36_007196</name>
</gene>
<evidence type="ECO:0000259" key="4">
    <source>
        <dbReference type="PROSITE" id="PS50878"/>
    </source>
</evidence>
<evidence type="ECO:0000259" key="3">
    <source>
        <dbReference type="PROSITE" id="PS50157"/>
    </source>
</evidence>
<evidence type="ECO:0000313" key="5">
    <source>
        <dbReference type="EMBL" id="KAK2716967.1"/>
    </source>
</evidence>
<name>A0AA88L4W9_ARTSF</name>
<feature type="compositionally biased region" description="Polar residues" evidence="2">
    <location>
        <begin position="368"/>
        <end position="380"/>
    </location>
</feature>
<feature type="domain" description="Reverse transcriptase" evidence="4">
    <location>
        <begin position="628"/>
        <end position="906"/>
    </location>
</feature>
<feature type="region of interest" description="Disordered" evidence="2">
    <location>
        <begin position="493"/>
        <end position="514"/>
    </location>
</feature>
<evidence type="ECO:0008006" key="7">
    <source>
        <dbReference type="Google" id="ProtNLM"/>
    </source>
</evidence>
<dbReference type="GO" id="GO:0071897">
    <property type="term" value="P:DNA biosynthetic process"/>
    <property type="evidence" value="ECO:0007669"/>
    <property type="project" value="UniProtKB-ARBA"/>
</dbReference>
<dbReference type="InterPro" id="IPR008598">
    <property type="entry name" value="Di19_Zn-bd"/>
</dbReference>
<dbReference type="Proteomes" id="UP001187531">
    <property type="component" value="Unassembled WGS sequence"/>
</dbReference>
<dbReference type="Pfam" id="PF00078">
    <property type="entry name" value="RVT_1"/>
    <property type="match status" value="1"/>
</dbReference>
<dbReference type="SUPFAM" id="SSF56672">
    <property type="entry name" value="DNA/RNA polymerases"/>
    <property type="match status" value="1"/>
</dbReference>
<dbReference type="InterPro" id="IPR043128">
    <property type="entry name" value="Rev_trsase/Diguanyl_cyclase"/>
</dbReference>
<evidence type="ECO:0000313" key="6">
    <source>
        <dbReference type="Proteomes" id="UP001187531"/>
    </source>
</evidence>
<keyword evidence="1" id="KW-0863">Zinc-finger</keyword>
<dbReference type="PROSITE" id="PS50157">
    <property type="entry name" value="ZINC_FINGER_C2H2_2"/>
    <property type="match status" value="1"/>
</dbReference>
<feature type="region of interest" description="Disordered" evidence="2">
    <location>
        <begin position="327"/>
        <end position="436"/>
    </location>
</feature>
<dbReference type="InterPro" id="IPR043502">
    <property type="entry name" value="DNA/RNA_pol_sf"/>
</dbReference>
<reference evidence="5" key="1">
    <citation type="submission" date="2023-07" db="EMBL/GenBank/DDBJ databases">
        <title>Chromosome-level genome assembly of Artemia franciscana.</title>
        <authorList>
            <person name="Jo E."/>
        </authorList>
    </citation>
    <scope>NUCLEOTIDE SEQUENCE</scope>
    <source>
        <tissue evidence="5">Whole body</tissue>
    </source>
</reference>
<dbReference type="GO" id="GO:0008270">
    <property type="term" value="F:zinc ion binding"/>
    <property type="evidence" value="ECO:0007669"/>
    <property type="project" value="UniProtKB-KW"/>
</dbReference>
<feature type="compositionally biased region" description="Polar residues" evidence="2">
    <location>
        <begin position="337"/>
        <end position="346"/>
    </location>
</feature>
<dbReference type="InterPro" id="IPR013087">
    <property type="entry name" value="Znf_C2H2_type"/>
</dbReference>